<dbReference type="GO" id="GO:0000155">
    <property type="term" value="F:phosphorelay sensor kinase activity"/>
    <property type="evidence" value="ECO:0007669"/>
    <property type="project" value="TreeGrafter"/>
</dbReference>
<evidence type="ECO:0000313" key="5">
    <source>
        <dbReference type="EMBL" id="ADK82776.1"/>
    </source>
</evidence>
<dbReference type="InterPro" id="IPR004358">
    <property type="entry name" value="Sig_transdc_His_kin-like_C"/>
</dbReference>
<evidence type="ECO:0000256" key="3">
    <source>
        <dbReference type="ARBA" id="ARBA00022553"/>
    </source>
</evidence>
<evidence type="ECO:0000256" key="2">
    <source>
        <dbReference type="ARBA" id="ARBA00012438"/>
    </source>
</evidence>
<dbReference type="EC" id="2.7.13.3" evidence="2"/>
<dbReference type="PANTHER" id="PTHR43547">
    <property type="entry name" value="TWO-COMPONENT HISTIDINE KINASE"/>
    <property type="match status" value="1"/>
</dbReference>
<dbReference type="Pfam" id="PF02518">
    <property type="entry name" value="HATPase_c"/>
    <property type="match status" value="1"/>
</dbReference>
<evidence type="ECO:0000259" key="4">
    <source>
        <dbReference type="PROSITE" id="PS50109"/>
    </source>
</evidence>
<dbReference type="SUPFAM" id="SSF55874">
    <property type="entry name" value="ATPase domain of HSP90 chaperone/DNA topoisomerase II/histidine kinase"/>
    <property type="match status" value="1"/>
</dbReference>
<reference evidence="5 6" key="1">
    <citation type="journal article" date="2010" name="Stand. Genomic Sci.">
        <title>Complete genome sequence of Spirochaeta smaragdinae type strain (SEBR 4228).</title>
        <authorList>
            <person name="Mavromatis K."/>
            <person name="Yasawong M."/>
            <person name="Chertkov O."/>
            <person name="Lapidus A."/>
            <person name="Lucas S."/>
            <person name="Nolan M."/>
            <person name="Del Rio T.G."/>
            <person name="Tice H."/>
            <person name="Cheng J.F."/>
            <person name="Pitluck S."/>
            <person name="Liolios K."/>
            <person name="Ivanova N."/>
            <person name="Tapia R."/>
            <person name="Han C."/>
            <person name="Bruce D."/>
            <person name="Goodwin L."/>
            <person name="Pati A."/>
            <person name="Chen A."/>
            <person name="Palaniappan K."/>
            <person name="Land M."/>
            <person name="Hauser L."/>
            <person name="Chang Y.J."/>
            <person name="Jeffries C.D."/>
            <person name="Detter J.C."/>
            <person name="Rohde M."/>
            <person name="Brambilla E."/>
            <person name="Spring S."/>
            <person name="Goker M."/>
            <person name="Sikorski J."/>
            <person name="Woyke T."/>
            <person name="Bristow J."/>
            <person name="Eisen J.A."/>
            <person name="Markowitz V."/>
            <person name="Hugenholtz P."/>
            <person name="Klenk H.P."/>
            <person name="Kyrpides N.C."/>
        </authorList>
    </citation>
    <scope>NUCLEOTIDE SEQUENCE [LARGE SCALE GENOMIC DNA]</scope>
    <source>
        <strain evidence="6">DSM 11293 / JCM 15392 / SEBR 4228</strain>
    </source>
</reference>
<dbReference type="InterPro" id="IPR036890">
    <property type="entry name" value="HATPase_C_sf"/>
</dbReference>
<sequence length="183" mass="20522">MHESVCDLLLDLVQNSIEAKASLIELSFDEDERQIAVTLRDNGCGMSKQELERAKDPFYSDGTKHRQRKVGLGIPFLLQMVEQVDGTVEIVSEKGKGTCISFVLPKDNIDLPPIGALPAFLLPALTWSSEYEMVFRRSLKSGDDLHRYEITRSELADALGDFRSASSLSLLRTFLISQEDDRD</sequence>
<dbReference type="Gene3D" id="3.30.565.10">
    <property type="entry name" value="Histidine kinase-like ATPase, C-terminal domain"/>
    <property type="match status" value="1"/>
</dbReference>
<dbReference type="CDD" id="cd00075">
    <property type="entry name" value="HATPase"/>
    <property type="match status" value="1"/>
</dbReference>
<organism evidence="5 6">
    <name type="scientific">Sediminispirochaeta smaragdinae (strain DSM 11293 / JCM 15392 / SEBR 4228)</name>
    <name type="common">Spirochaeta smaragdinae</name>
    <dbReference type="NCBI Taxonomy" id="573413"/>
    <lineage>
        <taxon>Bacteria</taxon>
        <taxon>Pseudomonadati</taxon>
        <taxon>Spirochaetota</taxon>
        <taxon>Spirochaetia</taxon>
        <taxon>Spirochaetales</taxon>
        <taxon>Spirochaetaceae</taxon>
        <taxon>Sediminispirochaeta</taxon>
    </lineage>
</organism>
<dbReference type="AlphaFoldDB" id="E1R7S1"/>
<dbReference type="STRING" id="573413.Spirs_3690"/>
<accession>E1R7S1</accession>
<dbReference type="OrthoDB" id="9797586at2"/>
<dbReference type="InterPro" id="IPR005467">
    <property type="entry name" value="His_kinase_dom"/>
</dbReference>
<dbReference type="eggNOG" id="COG2205">
    <property type="taxonomic scope" value="Bacteria"/>
</dbReference>
<dbReference type="KEGG" id="ssm:Spirs_3690"/>
<gene>
    <name evidence="5" type="ordered locus">Spirs_3690</name>
</gene>
<dbReference type="Proteomes" id="UP000002318">
    <property type="component" value="Chromosome"/>
</dbReference>
<keyword evidence="6" id="KW-1185">Reference proteome</keyword>
<dbReference type="PANTHER" id="PTHR43547:SF2">
    <property type="entry name" value="HYBRID SIGNAL TRANSDUCTION HISTIDINE KINASE C"/>
    <property type="match status" value="1"/>
</dbReference>
<protein>
    <recommendedName>
        <fullName evidence="2">histidine kinase</fullName>
        <ecNumber evidence="2">2.7.13.3</ecNumber>
    </recommendedName>
</protein>
<dbReference type="PROSITE" id="PS50109">
    <property type="entry name" value="HIS_KIN"/>
    <property type="match status" value="1"/>
</dbReference>
<keyword evidence="5" id="KW-0808">Transferase</keyword>
<comment type="catalytic activity">
    <reaction evidence="1">
        <text>ATP + protein L-histidine = ADP + protein N-phospho-L-histidine.</text>
        <dbReference type="EC" id="2.7.13.3"/>
    </reaction>
</comment>
<evidence type="ECO:0000256" key="1">
    <source>
        <dbReference type="ARBA" id="ARBA00000085"/>
    </source>
</evidence>
<name>E1R7S1_SEDSS</name>
<keyword evidence="3" id="KW-0597">Phosphoprotein</keyword>
<keyword evidence="5" id="KW-0418">Kinase</keyword>
<dbReference type="RefSeq" id="WP_013256235.1">
    <property type="nucleotide sequence ID" value="NC_014364.1"/>
</dbReference>
<dbReference type="HOGENOM" id="CLU_125323_0_0_12"/>
<feature type="domain" description="Histidine kinase" evidence="4">
    <location>
        <begin position="1"/>
        <end position="108"/>
    </location>
</feature>
<dbReference type="PRINTS" id="PR00344">
    <property type="entry name" value="BCTRLSENSOR"/>
</dbReference>
<dbReference type="EMBL" id="CP002116">
    <property type="protein sequence ID" value="ADK82776.1"/>
    <property type="molecule type" value="Genomic_DNA"/>
</dbReference>
<evidence type="ECO:0000313" key="6">
    <source>
        <dbReference type="Proteomes" id="UP000002318"/>
    </source>
</evidence>
<dbReference type="SMART" id="SM00387">
    <property type="entry name" value="HATPase_c"/>
    <property type="match status" value="1"/>
</dbReference>
<proteinExistence type="predicted"/>
<dbReference type="InterPro" id="IPR003594">
    <property type="entry name" value="HATPase_dom"/>
</dbReference>